<dbReference type="NCBIfam" id="NF002073">
    <property type="entry name" value="PRK00913.1-2"/>
    <property type="match status" value="1"/>
</dbReference>
<evidence type="ECO:0000256" key="6">
    <source>
        <dbReference type="ARBA" id="ARBA00022723"/>
    </source>
</evidence>
<sequence>MEFLVKSARPETLRTATLVLTVGEGRKLGEIAKAVDSASGGAIATLLKRGDLAGKVGQTLLLHGLPGVKAERVLLVGSGKGELSDRQYRKMVSAVLASLKGLGGKDAALALDDQAVKGRDTYGKARLLVETLADGSYVFERFKSQKSDPRALQKITLLAGKEQQADVERGSAHAQAIANGMAFTRDLGNLPPNLCHPSFLAEQARELAKAHKNLKVEILDEKKLASLGAGAFLAVAQGSEQPPRMIVLNYQGGAKDDKPFALVGKGITFDTGGISIKPAANMDEMKYDMCGAASVLGTLKAVLELQLPINLVCLLACAENMPSGRATRPGDIVTTMSGQTVEILNTDAEGRLVLCDTLTYAERFKPQAVIDIATLTGACIVALGSNTSGLMGNNDTLVRQLLKAGEHADDRAWQLPLFEEYQEQLDSPFADIANIGGPKAGTITAGCFLSRFAKNYHWAHLDIAGTAWISGGKEKGATGRPVPLLTQYLLERAKA</sequence>
<dbReference type="CDD" id="cd00433">
    <property type="entry name" value="Peptidase_M17"/>
    <property type="match status" value="1"/>
</dbReference>
<feature type="active site" evidence="9">
    <location>
        <position position="351"/>
    </location>
</feature>
<gene>
    <name evidence="9 11" type="primary">pepA</name>
    <name evidence="11" type="ORF">PSEWESI4_02303</name>
</gene>
<dbReference type="EC" id="3.4.11.1" evidence="9"/>
<dbReference type="FunFam" id="3.40.630.10:FF:000004">
    <property type="entry name" value="Probable cytosol aminopeptidase"/>
    <property type="match status" value="1"/>
</dbReference>
<dbReference type="InterPro" id="IPR008283">
    <property type="entry name" value="Peptidase_M17_N"/>
</dbReference>
<dbReference type="Pfam" id="PF00883">
    <property type="entry name" value="Peptidase_M17"/>
    <property type="match status" value="1"/>
</dbReference>
<dbReference type="Pfam" id="PF02789">
    <property type="entry name" value="Peptidase_M17_N"/>
    <property type="match status" value="1"/>
</dbReference>
<dbReference type="InterPro" id="IPR011356">
    <property type="entry name" value="Leucine_aapep/pepB"/>
</dbReference>
<dbReference type="PANTHER" id="PTHR11963:SF23">
    <property type="entry name" value="CYTOSOL AMINOPEPTIDASE"/>
    <property type="match status" value="1"/>
</dbReference>
<dbReference type="PRINTS" id="PR00481">
    <property type="entry name" value="LAMNOPPTDASE"/>
</dbReference>
<dbReference type="PANTHER" id="PTHR11963">
    <property type="entry name" value="LEUCINE AMINOPEPTIDASE-RELATED"/>
    <property type="match status" value="1"/>
</dbReference>
<protein>
    <recommendedName>
        <fullName evidence="9">Probable cytosol aminopeptidase</fullName>
        <ecNumber evidence="9">3.4.11.1</ecNumber>
    </recommendedName>
    <alternativeName>
        <fullName evidence="9">Leucine aminopeptidase</fullName>
        <shortName evidence="9">LAP</shortName>
        <ecNumber evidence="9">3.4.11.10</ecNumber>
    </alternativeName>
    <alternativeName>
        <fullName evidence="9">Leucyl aminopeptidase</fullName>
    </alternativeName>
</protein>
<evidence type="ECO:0000259" key="10">
    <source>
        <dbReference type="PROSITE" id="PS00631"/>
    </source>
</evidence>
<evidence type="ECO:0000313" key="12">
    <source>
        <dbReference type="Proteomes" id="UP000583387"/>
    </source>
</evidence>
<feature type="binding site" evidence="9">
    <location>
        <position position="270"/>
    </location>
    <ligand>
        <name>Mn(2+)</name>
        <dbReference type="ChEBI" id="CHEBI:29035"/>
        <label>2</label>
    </ligand>
</feature>
<comment type="similarity">
    <text evidence="3 9">Belongs to the peptidase M17 family.</text>
</comment>
<keyword evidence="4 9" id="KW-0031">Aminopeptidase</keyword>
<keyword evidence="6 9" id="KW-0479">Metal-binding</keyword>
<dbReference type="InterPro" id="IPR023042">
    <property type="entry name" value="Peptidase_M17_leu_NH2_pept"/>
</dbReference>
<dbReference type="SUPFAM" id="SSF53187">
    <property type="entry name" value="Zn-dependent exopeptidases"/>
    <property type="match status" value="1"/>
</dbReference>
<dbReference type="Gene3D" id="3.40.220.10">
    <property type="entry name" value="Leucine Aminopeptidase, subunit E, domain 1"/>
    <property type="match status" value="1"/>
</dbReference>
<dbReference type="EMBL" id="CAJFCI010000045">
    <property type="protein sequence ID" value="CAD5108020.1"/>
    <property type="molecule type" value="Genomic_DNA"/>
</dbReference>
<comment type="catalytic activity">
    <reaction evidence="2 9">
        <text>Release of an N-terminal amino acid, preferentially leucine, but not glutamic or aspartic acids.</text>
        <dbReference type="EC" id="3.4.11.10"/>
    </reaction>
</comment>
<dbReference type="HAMAP" id="MF_00181">
    <property type="entry name" value="Cytosol_peptidase_M17"/>
    <property type="match status" value="1"/>
</dbReference>
<evidence type="ECO:0000256" key="2">
    <source>
        <dbReference type="ARBA" id="ARBA00000967"/>
    </source>
</evidence>
<dbReference type="GO" id="GO:0005737">
    <property type="term" value="C:cytoplasm"/>
    <property type="evidence" value="ECO:0007669"/>
    <property type="project" value="UniProtKB-SubCell"/>
</dbReference>
<evidence type="ECO:0000256" key="9">
    <source>
        <dbReference type="HAMAP-Rule" id="MF_00181"/>
    </source>
</evidence>
<dbReference type="SUPFAM" id="SSF52949">
    <property type="entry name" value="Macro domain-like"/>
    <property type="match status" value="1"/>
</dbReference>
<dbReference type="NCBIfam" id="NF002074">
    <property type="entry name" value="PRK00913.1-4"/>
    <property type="match status" value="1"/>
</dbReference>
<evidence type="ECO:0000256" key="8">
    <source>
        <dbReference type="ARBA" id="ARBA00023211"/>
    </source>
</evidence>
<keyword evidence="5 9" id="KW-0645">Protease</keyword>
<evidence type="ECO:0000256" key="3">
    <source>
        <dbReference type="ARBA" id="ARBA00009528"/>
    </source>
</evidence>
<comment type="catalytic activity">
    <reaction evidence="1 9">
        <text>Release of an N-terminal amino acid, Xaa-|-Yaa-, in which Xaa is preferably Leu, but may be other amino acids including Pro although not Arg or Lys, and Yaa may be Pro. Amino acid amides and methyl esters are also readily hydrolyzed, but rates on arylamides are exceedingly low.</text>
        <dbReference type="EC" id="3.4.11.1"/>
    </reaction>
</comment>
<feature type="binding site" evidence="9">
    <location>
        <position position="349"/>
    </location>
    <ligand>
        <name>Mn(2+)</name>
        <dbReference type="ChEBI" id="CHEBI:29035"/>
        <label>2</label>
    </ligand>
</feature>
<comment type="caution">
    <text evidence="11">The sequence shown here is derived from an EMBL/GenBank/DDBJ whole genome shotgun (WGS) entry which is preliminary data.</text>
</comment>
<reference evidence="11 12" key="1">
    <citation type="submission" date="2020-08" db="EMBL/GenBank/DDBJ databases">
        <authorList>
            <person name="Criscuolo A."/>
        </authorList>
    </citation>
    <scope>NUCLEOTIDE SEQUENCE [LARGE SCALE GENOMIC DNA]</scope>
    <source>
        <strain evidence="11">CIP111764</strain>
    </source>
</reference>
<name>A0A7U7EPX7_9GAMM</name>
<dbReference type="GO" id="GO:0030145">
    <property type="term" value="F:manganese ion binding"/>
    <property type="evidence" value="ECO:0007669"/>
    <property type="project" value="UniProtKB-UniRule"/>
</dbReference>
<comment type="subcellular location">
    <subcellularLocation>
        <location evidence="9">Cytoplasm</location>
    </subcellularLocation>
</comment>
<keyword evidence="8 9" id="KW-0464">Manganese</keyword>
<feature type="active site" evidence="9">
    <location>
        <position position="277"/>
    </location>
</feature>
<dbReference type="Proteomes" id="UP000583387">
    <property type="component" value="Unassembled WGS sequence"/>
</dbReference>
<keyword evidence="7 9" id="KW-0378">Hydrolase</keyword>
<dbReference type="GO" id="GO:0006508">
    <property type="term" value="P:proteolysis"/>
    <property type="evidence" value="ECO:0007669"/>
    <property type="project" value="UniProtKB-KW"/>
</dbReference>
<dbReference type="RefSeq" id="WP_187671357.1">
    <property type="nucleotide sequence ID" value="NZ_CAJFCI010000045.1"/>
</dbReference>
<feature type="binding site" evidence="9">
    <location>
        <position position="265"/>
    </location>
    <ligand>
        <name>Mn(2+)</name>
        <dbReference type="ChEBI" id="CHEBI:29035"/>
        <label>2</label>
    </ligand>
</feature>
<feature type="domain" description="Cytosol aminopeptidase" evidence="10">
    <location>
        <begin position="345"/>
        <end position="352"/>
    </location>
</feature>
<evidence type="ECO:0000256" key="1">
    <source>
        <dbReference type="ARBA" id="ARBA00000135"/>
    </source>
</evidence>
<dbReference type="EC" id="3.4.11.10" evidence="9"/>
<feature type="binding site" evidence="9">
    <location>
        <position position="349"/>
    </location>
    <ligand>
        <name>Mn(2+)</name>
        <dbReference type="ChEBI" id="CHEBI:29035"/>
        <label>1</label>
    </ligand>
</feature>
<keyword evidence="12" id="KW-1185">Reference proteome</keyword>
<evidence type="ECO:0000313" key="11">
    <source>
        <dbReference type="EMBL" id="CAD5108020.1"/>
    </source>
</evidence>
<feature type="binding site" evidence="9">
    <location>
        <position position="270"/>
    </location>
    <ligand>
        <name>Mn(2+)</name>
        <dbReference type="ChEBI" id="CHEBI:29035"/>
        <label>1</label>
    </ligand>
</feature>
<organism evidence="11 12">
    <name type="scientific">Zestomonas carbonaria</name>
    <dbReference type="NCBI Taxonomy" id="2762745"/>
    <lineage>
        <taxon>Bacteria</taxon>
        <taxon>Pseudomonadati</taxon>
        <taxon>Pseudomonadota</taxon>
        <taxon>Gammaproteobacteria</taxon>
        <taxon>Pseudomonadales</taxon>
        <taxon>Pseudomonadaceae</taxon>
        <taxon>Zestomonas</taxon>
    </lineage>
</organism>
<evidence type="ECO:0000256" key="5">
    <source>
        <dbReference type="ARBA" id="ARBA00022670"/>
    </source>
</evidence>
<proteinExistence type="inferred from homology"/>
<comment type="function">
    <text evidence="9">Presumably involved in the processing and regular turnover of intracellular proteins. Catalyzes the removal of unsubstituted N-terminal amino acids from various peptides.</text>
</comment>
<keyword evidence="9" id="KW-0963">Cytoplasm</keyword>
<accession>A0A7U7EPX7</accession>
<comment type="cofactor">
    <cofactor evidence="9">
        <name>Mn(2+)</name>
        <dbReference type="ChEBI" id="CHEBI:29035"/>
    </cofactor>
    <text evidence="9">Binds 2 manganese ions per subunit.</text>
</comment>
<feature type="binding site" evidence="9">
    <location>
        <position position="347"/>
    </location>
    <ligand>
        <name>Mn(2+)</name>
        <dbReference type="ChEBI" id="CHEBI:29035"/>
        <label>1</label>
    </ligand>
</feature>
<feature type="binding site" evidence="9">
    <location>
        <position position="288"/>
    </location>
    <ligand>
        <name>Mn(2+)</name>
        <dbReference type="ChEBI" id="CHEBI:29035"/>
        <label>2</label>
    </ligand>
</feature>
<dbReference type="InterPro" id="IPR043472">
    <property type="entry name" value="Macro_dom-like"/>
</dbReference>
<dbReference type="InterPro" id="IPR000819">
    <property type="entry name" value="Peptidase_M17_C"/>
</dbReference>
<dbReference type="AlphaFoldDB" id="A0A7U7EPX7"/>
<dbReference type="GO" id="GO:0070006">
    <property type="term" value="F:metalloaminopeptidase activity"/>
    <property type="evidence" value="ECO:0007669"/>
    <property type="project" value="InterPro"/>
</dbReference>
<dbReference type="PROSITE" id="PS00631">
    <property type="entry name" value="CYTOSOL_AP"/>
    <property type="match status" value="1"/>
</dbReference>
<evidence type="ECO:0000256" key="7">
    <source>
        <dbReference type="ARBA" id="ARBA00022801"/>
    </source>
</evidence>
<dbReference type="NCBIfam" id="NF002077">
    <property type="entry name" value="PRK00913.2-4"/>
    <property type="match status" value="1"/>
</dbReference>
<evidence type="ECO:0000256" key="4">
    <source>
        <dbReference type="ARBA" id="ARBA00022438"/>
    </source>
</evidence>
<dbReference type="Gene3D" id="3.40.630.10">
    <property type="entry name" value="Zn peptidases"/>
    <property type="match status" value="1"/>
</dbReference>